<protein>
    <submittedName>
        <fullName evidence="1">Uncharacterized protein</fullName>
    </submittedName>
</protein>
<accession>A0A6N8EEH8</accession>
<evidence type="ECO:0000313" key="2">
    <source>
        <dbReference type="Proteomes" id="UP000434044"/>
    </source>
</evidence>
<comment type="caution">
    <text evidence="1">The sequence shown here is derived from an EMBL/GenBank/DDBJ whole genome shotgun (WGS) entry which is preliminary data.</text>
</comment>
<sequence length="56" mass="6582">MARNLYMQLGKFSMMGGRLSRYTVTANFNVREAAFDEVTRLVLSNHQDWNDRRCPN</sequence>
<gene>
    <name evidence="1" type="ORF">GJ668_12555</name>
</gene>
<dbReference type="AlphaFoldDB" id="A0A6N8EEH8"/>
<organism evidence="1 2">
    <name type="scientific">Allochromatium palmeri</name>
    <dbReference type="NCBI Taxonomy" id="231048"/>
    <lineage>
        <taxon>Bacteria</taxon>
        <taxon>Pseudomonadati</taxon>
        <taxon>Pseudomonadota</taxon>
        <taxon>Gammaproteobacteria</taxon>
        <taxon>Chromatiales</taxon>
        <taxon>Chromatiaceae</taxon>
        <taxon>Allochromatium</taxon>
    </lineage>
</organism>
<name>A0A6N8EEH8_9GAMM</name>
<reference evidence="1 2" key="1">
    <citation type="submission" date="2019-11" db="EMBL/GenBank/DDBJ databases">
        <title>Whole-genome sequence of the anaerobic purple sulfur bacterium Allochromatium palmeri DSM 15591.</title>
        <authorList>
            <person name="Kyndt J.A."/>
            <person name="Meyer T.E."/>
        </authorList>
    </citation>
    <scope>NUCLEOTIDE SEQUENCE [LARGE SCALE GENOMIC DNA]</scope>
    <source>
        <strain evidence="1 2">DSM 15591</strain>
    </source>
</reference>
<evidence type="ECO:0000313" key="1">
    <source>
        <dbReference type="EMBL" id="MTW21920.1"/>
    </source>
</evidence>
<keyword evidence="2" id="KW-1185">Reference proteome</keyword>
<proteinExistence type="predicted"/>
<dbReference type="RefSeq" id="WP_155450495.1">
    <property type="nucleotide sequence ID" value="NZ_WNKT01000027.1"/>
</dbReference>
<dbReference type="EMBL" id="WNKT01000027">
    <property type="protein sequence ID" value="MTW21920.1"/>
    <property type="molecule type" value="Genomic_DNA"/>
</dbReference>
<dbReference type="Proteomes" id="UP000434044">
    <property type="component" value="Unassembled WGS sequence"/>
</dbReference>